<accession>A0ABT7BLA5</accession>
<dbReference type="InterPro" id="IPR054274">
    <property type="entry name" value="DUF7005"/>
</dbReference>
<organism evidence="1 2">
    <name type="scientific">Roseofilum halophilum BLCC-M91</name>
    <dbReference type="NCBI Taxonomy" id="3022259"/>
    <lineage>
        <taxon>Bacteria</taxon>
        <taxon>Bacillati</taxon>
        <taxon>Cyanobacteriota</taxon>
        <taxon>Cyanophyceae</taxon>
        <taxon>Desertifilales</taxon>
        <taxon>Desertifilaceae</taxon>
        <taxon>Roseofilum</taxon>
        <taxon>Roseofilum halophilum</taxon>
    </lineage>
</organism>
<dbReference type="Proteomes" id="UP001231370">
    <property type="component" value="Unassembled WGS sequence"/>
</dbReference>
<protein>
    <submittedName>
        <fullName evidence="1">Uncharacterized protein</fullName>
    </submittedName>
</protein>
<dbReference type="EMBL" id="JAQPOK010000081">
    <property type="protein sequence ID" value="MDJ1179256.1"/>
    <property type="molecule type" value="Genomic_DNA"/>
</dbReference>
<evidence type="ECO:0000313" key="1">
    <source>
        <dbReference type="EMBL" id="MDJ1179256.1"/>
    </source>
</evidence>
<gene>
    <name evidence="1" type="ORF">PJF56_10305</name>
</gene>
<sequence>MSIQLRTEILKSYGATPSEVEELLSYNQNIFDHSQLNNVLTFPLEPESHILTWETYLSESEKNGVFPILKDKLIQWQFPIQSGISKMENYRAATRKGKATADMPEATGLVLQEPENLKLQLYENLAGKIPVLRVGCRLDFVSIIQALTKRNEPQPIPDSMGAIMIAGYNNWDRIRAYRQAWEAEQNQPVTEMQWKLEFKRLTPQKHLYQDRFIVLSSGGYSGVSGADMGMTEAEWLQVSRQIRLAHECTHYFTRRLLGAMRNNLMDELMADYQGIVAGTGGKYRADWFLRFLGLENFPDYRVGGRLENYRGNPALSEGAFKVLQSLVKDAAENLERFHLNHVEALSTPAGQGRLLIALSELTLEEIVISVNW</sequence>
<proteinExistence type="predicted"/>
<name>A0ABT7BLA5_9CYAN</name>
<keyword evidence="2" id="KW-1185">Reference proteome</keyword>
<dbReference type="RefSeq" id="WP_283762568.1">
    <property type="nucleotide sequence ID" value="NZ_JAQPOK010000081.1"/>
</dbReference>
<evidence type="ECO:0000313" key="2">
    <source>
        <dbReference type="Proteomes" id="UP001231370"/>
    </source>
</evidence>
<comment type="caution">
    <text evidence="1">The sequence shown here is derived from an EMBL/GenBank/DDBJ whole genome shotgun (WGS) entry which is preliminary data.</text>
</comment>
<dbReference type="Pfam" id="PF22541">
    <property type="entry name" value="DUF7005"/>
    <property type="match status" value="1"/>
</dbReference>
<reference evidence="1 2" key="1">
    <citation type="submission" date="2023-01" db="EMBL/GenBank/DDBJ databases">
        <title>Novel diversity within Roseofilum (Cyanobacteria; Desertifilaceae) from marine benthic mats with descriptions of four novel species.</title>
        <authorList>
            <person name="Wang Y."/>
            <person name="Berthold D.E."/>
            <person name="Hu J."/>
            <person name="Lefler F.W."/>
            <person name="Laughinghouse H.D. IV."/>
        </authorList>
    </citation>
    <scope>NUCLEOTIDE SEQUENCE [LARGE SCALE GENOMIC DNA]</scope>
    <source>
        <strain evidence="1 2">BLCC-M91</strain>
    </source>
</reference>